<evidence type="ECO:0000256" key="5">
    <source>
        <dbReference type="ARBA" id="ARBA00023136"/>
    </source>
</evidence>
<dbReference type="Gene3D" id="2.60.40.1120">
    <property type="entry name" value="Carboxypeptidase-like, regulatory domain"/>
    <property type="match status" value="1"/>
</dbReference>
<dbReference type="Proteomes" id="UP000199021">
    <property type="component" value="Unassembled WGS sequence"/>
</dbReference>
<dbReference type="InterPro" id="IPR037066">
    <property type="entry name" value="Plug_dom_sf"/>
</dbReference>
<evidence type="ECO:0000313" key="12">
    <source>
        <dbReference type="Proteomes" id="UP000199021"/>
    </source>
</evidence>
<evidence type="ECO:0000259" key="10">
    <source>
        <dbReference type="Pfam" id="PF14905"/>
    </source>
</evidence>
<dbReference type="SUPFAM" id="SSF49478">
    <property type="entry name" value="Cna protein B-type domain"/>
    <property type="match status" value="1"/>
</dbReference>
<feature type="domain" description="TonB-dependent receptor plug" evidence="9">
    <location>
        <begin position="149"/>
        <end position="230"/>
    </location>
</feature>
<comment type="similarity">
    <text evidence="7">Belongs to the TonB-dependent receptor family.</text>
</comment>
<reference evidence="12" key="1">
    <citation type="submission" date="2016-10" db="EMBL/GenBank/DDBJ databases">
        <authorList>
            <person name="Varghese N."/>
            <person name="Submissions S."/>
        </authorList>
    </citation>
    <scope>NUCLEOTIDE SEQUENCE [LARGE SCALE GENOMIC DNA]</scope>
    <source>
        <strain evidence="12">DSM 24740</strain>
    </source>
</reference>
<keyword evidence="2 7" id="KW-0813">Transport</keyword>
<dbReference type="InterPro" id="IPR036942">
    <property type="entry name" value="Beta-barrel_TonB_sf"/>
</dbReference>
<accession>A0A1H9CIV3</accession>
<keyword evidence="5 7" id="KW-0472">Membrane</keyword>
<comment type="subcellular location">
    <subcellularLocation>
        <location evidence="1 7">Cell outer membrane</location>
        <topology evidence="1 7">Multi-pass membrane protein</topology>
    </subcellularLocation>
</comment>
<dbReference type="Pfam" id="PF13715">
    <property type="entry name" value="CarbopepD_reg_2"/>
    <property type="match status" value="1"/>
</dbReference>
<dbReference type="PROSITE" id="PS52016">
    <property type="entry name" value="TONB_DEPENDENT_REC_3"/>
    <property type="match status" value="1"/>
</dbReference>
<dbReference type="EMBL" id="FOFB01000004">
    <property type="protein sequence ID" value="SEQ00538.1"/>
    <property type="molecule type" value="Genomic_DNA"/>
</dbReference>
<dbReference type="STRING" id="478744.SAMN05444359_104197"/>
<evidence type="ECO:0000256" key="8">
    <source>
        <dbReference type="SAM" id="SignalP"/>
    </source>
</evidence>
<dbReference type="AlphaFoldDB" id="A0A1H9CIV3"/>
<feature type="chain" id="PRO_5011537212" evidence="8">
    <location>
        <begin position="25"/>
        <end position="816"/>
    </location>
</feature>
<dbReference type="Gene3D" id="2.170.130.10">
    <property type="entry name" value="TonB-dependent receptor, plug domain"/>
    <property type="match status" value="1"/>
</dbReference>
<feature type="domain" description="Outer membrane protein beta-barrel" evidence="10">
    <location>
        <begin position="389"/>
        <end position="792"/>
    </location>
</feature>
<evidence type="ECO:0000313" key="11">
    <source>
        <dbReference type="EMBL" id="SEQ00538.1"/>
    </source>
</evidence>
<dbReference type="InterPro" id="IPR012910">
    <property type="entry name" value="Plug_dom"/>
</dbReference>
<evidence type="ECO:0000256" key="7">
    <source>
        <dbReference type="PROSITE-ProRule" id="PRU01360"/>
    </source>
</evidence>
<name>A0A1H9CIV3_9BACT</name>
<dbReference type="RefSeq" id="WP_090166139.1">
    <property type="nucleotide sequence ID" value="NZ_FOFB01000004.1"/>
</dbReference>
<dbReference type="OrthoDB" id="606851at2"/>
<dbReference type="Pfam" id="PF07715">
    <property type="entry name" value="Plug"/>
    <property type="match status" value="1"/>
</dbReference>
<evidence type="ECO:0000256" key="1">
    <source>
        <dbReference type="ARBA" id="ARBA00004571"/>
    </source>
</evidence>
<keyword evidence="8" id="KW-0732">Signal</keyword>
<dbReference type="InParanoid" id="A0A1H9CIV3"/>
<dbReference type="SUPFAM" id="SSF56935">
    <property type="entry name" value="Porins"/>
    <property type="match status" value="1"/>
</dbReference>
<proteinExistence type="inferred from homology"/>
<evidence type="ECO:0000256" key="2">
    <source>
        <dbReference type="ARBA" id="ARBA00022448"/>
    </source>
</evidence>
<dbReference type="PANTHER" id="PTHR40980:SF4">
    <property type="entry name" value="TONB-DEPENDENT RECEPTOR-LIKE BETA-BARREL DOMAIN-CONTAINING PROTEIN"/>
    <property type="match status" value="1"/>
</dbReference>
<keyword evidence="3 7" id="KW-1134">Transmembrane beta strand</keyword>
<keyword evidence="4 7" id="KW-0812">Transmembrane</keyword>
<evidence type="ECO:0000256" key="4">
    <source>
        <dbReference type="ARBA" id="ARBA00022692"/>
    </source>
</evidence>
<dbReference type="Pfam" id="PF14905">
    <property type="entry name" value="OMP_b-brl_3"/>
    <property type="match status" value="1"/>
</dbReference>
<keyword evidence="6 7" id="KW-0998">Cell outer membrane</keyword>
<keyword evidence="12" id="KW-1185">Reference proteome</keyword>
<dbReference type="GO" id="GO:0009279">
    <property type="term" value="C:cell outer membrane"/>
    <property type="evidence" value="ECO:0007669"/>
    <property type="project" value="UniProtKB-SubCell"/>
</dbReference>
<dbReference type="InterPro" id="IPR041700">
    <property type="entry name" value="OMP_b-brl_3"/>
</dbReference>
<dbReference type="Gene3D" id="2.40.170.20">
    <property type="entry name" value="TonB-dependent receptor, beta-barrel domain"/>
    <property type="match status" value="1"/>
</dbReference>
<feature type="signal peptide" evidence="8">
    <location>
        <begin position="1"/>
        <end position="24"/>
    </location>
</feature>
<dbReference type="PANTHER" id="PTHR40980">
    <property type="entry name" value="PLUG DOMAIN-CONTAINING PROTEIN"/>
    <property type="match status" value="1"/>
</dbReference>
<dbReference type="InterPro" id="IPR039426">
    <property type="entry name" value="TonB-dep_rcpt-like"/>
</dbReference>
<evidence type="ECO:0000259" key="9">
    <source>
        <dbReference type="Pfam" id="PF07715"/>
    </source>
</evidence>
<protein>
    <submittedName>
        <fullName evidence="11">Outer membrane receptor proteins, mostly Fe transport</fullName>
    </submittedName>
</protein>
<gene>
    <name evidence="11" type="ORF">SAMN05444359_104197</name>
</gene>
<evidence type="ECO:0000256" key="6">
    <source>
        <dbReference type="ARBA" id="ARBA00023237"/>
    </source>
</evidence>
<keyword evidence="11" id="KW-0675">Receptor</keyword>
<organism evidence="11 12">
    <name type="scientific">Neolewinella agarilytica</name>
    <dbReference type="NCBI Taxonomy" id="478744"/>
    <lineage>
        <taxon>Bacteria</taxon>
        <taxon>Pseudomonadati</taxon>
        <taxon>Bacteroidota</taxon>
        <taxon>Saprospiria</taxon>
        <taxon>Saprospirales</taxon>
        <taxon>Lewinellaceae</taxon>
        <taxon>Neolewinella</taxon>
    </lineage>
</organism>
<sequence length="816" mass="90148">MHPRLRLILLALCLFSVLFPNLQAQDSPPSAPGGGGLSGKLIDGTTKEPLGFANVVVYTITDSLITGTTTELDGSFNFDNLPLGDYRVEASFIGYSTENLEVELNESERFFALGDVVLGTGGQDLEEVVVTADRAVMELGLDRKVFNVEKSVAAAGGSAEDLLRQLPSVSVDLEGNISLRGSGNVRFLINGRPSGLVGSDPATYLKSLSATNIERIEIITNPGAAFDPEGTAGLINIVLKNKREDGFNASINLNAGTNNKFDGSLDLNWKKGKFNSFAGISGRYDERFFQGFRDQTGVIADSSFSRFFTFDGDRVRESQMFKLGTEYAISKRGTIGIQGNYQLENGQSNNDRVTDFFNSEGVLDRSSFRMETEPSEETDYEIKADYSTTFAKEGRKFSAALQFSQNDESETENYDETITDGAGALLANVLQRAPTLEDRKQWLAQADYEQQIGDYKFEAGWRSTLLDMTTDAAFEDAATGSLMKIDSLSNLFNYKEDVHAIYGTFGGQIDKITFSAGLRIEQVFATSTLLEPNLEVFNNDYFKVYPSVFAGYEFDDNTTVQASYSRRINRPRAGALNPFVDRGDPFNLRSGNPFLLPETINSFELNLQQRYGSGTITVGGYFRQLNNLISRISESQPGGVTLSTRANLDRGRNYGIELITTYRAGKNFELTASANGYRSEVIGNADNENIEANGYLFSGNLQGSYQLPWNVQAQFTYFYRSPGVRPQGRIGTIQSVDLGFRKEILDGKGALTLRATDLFNTRRYRFDTELTNLTTRSEFQRESRIVYVGFQYSLQKLKPQRSNRQSGGGGGGGEDF</sequence>
<evidence type="ECO:0000256" key="3">
    <source>
        <dbReference type="ARBA" id="ARBA00022452"/>
    </source>
</evidence>